<proteinExistence type="inferred from homology"/>
<feature type="transmembrane region" description="Helical" evidence="9">
    <location>
        <begin position="125"/>
        <end position="146"/>
    </location>
</feature>
<evidence type="ECO:0000256" key="3">
    <source>
        <dbReference type="ARBA" id="ARBA00022475"/>
    </source>
</evidence>
<dbReference type="EMBL" id="CP066308">
    <property type="protein sequence ID" value="QQE73616.1"/>
    <property type="molecule type" value="Genomic_DNA"/>
</dbReference>
<dbReference type="KEGG" id="bcop:JD108_17235"/>
<sequence length="163" mass="18763">MSKWRERYARFEDYLAGTLLVIGVSLIFYGVVCRYVFNSPKAWIDEISTYFVVWGALIGFAVALREGHHIQVDILYDRVPPGIKKAFDVFSNVLGIVFCLSFVFFGGKLLTLYWQTQQQSTDVGIYLWIVYLVIPLSGLMLGYRFLDKLLASLKKEVKIEWNG</sequence>
<evidence type="ECO:0000256" key="8">
    <source>
        <dbReference type="ARBA" id="ARBA00038436"/>
    </source>
</evidence>
<evidence type="ECO:0000256" key="9">
    <source>
        <dbReference type="SAM" id="Phobius"/>
    </source>
</evidence>
<evidence type="ECO:0000256" key="5">
    <source>
        <dbReference type="ARBA" id="ARBA00022692"/>
    </source>
</evidence>
<evidence type="ECO:0000259" key="10">
    <source>
        <dbReference type="Pfam" id="PF04290"/>
    </source>
</evidence>
<dbReference type="EMBL" id="CP073708">
    <property type="protein sequence ID" value="QUO40698.1"/>
    <property type="molecule type" value="Genomic_DNA"/>
</dbReference>
<evidence type="ECO:0000256" key="2">
    <source>
        <dbReference type="ARBA" id="ARBA00022448"/>
    </source>
</evidence>
<dbReference type="GO" id="GO:0005886">
    <property type="term" value="C:plasma membrane"/>
    <property type="evidence" value="ECO:0007669"/>
    <property type="project" value="UniProtKB-SubCell"/>
</dbReference>
<keyword evidence="7 9" id="KW-0472">Membrane</keyword>
<dbReference type="Proteomes" id="UP000595847">
    <property type="component" value="Chromosome"/>
</dbReference>
<evidence type="ECO:0000313" key="13">
    <source>
        <dbReference type="Proteomes" id="UP000595847"/>
    </source>
</evidence>
<evidence type="ECO:0000313" key="14">
    <source>
        <dbReference type="Proteomes" id="UP000677234"/>
    </source>
</evidence>
<feature type="transmembrane region" description="Helical" evidence="9">
    <location>
        <begin position="49"/>
        <end position="65"/>
    </location>
</feature>
<dbReference type="GO" id="GO:0022857">
    <property type="term" value="F:transmembrane transporter activity"/>
    <property type="evidence" value="ECO:0007669"/>
    <property type="project" value="TreeGrafter"/>
</dbReference>
<evidence type="ECO:0000313" key="11">
    <source>
        <dbReference type="EMBL" id="QQE73616.1"/>
    </source>
</evidence>
<comment type="subcellular location">
    <subcellularLocation>
        <location evidence="1">Cell inner membrane</location>
        <topology evidence="1">Multi-pass membrane protein</topology>
    </subcellularLocation>
</comment>
<dbReference type="PANTHER" id="PTHR35011:SF2">
    <property type="entry name" value="2,3-DIKETO-L-GULONATE TRAP TRANSPORTER SMALL PERMEASE PROTEIN YIAM"/>
    <property type="match status" value="1"/>
</dbReference>
<protein>
    <submittedName>
        <fullName evidence="11">TRAP transporter small permease</fullName>
    </submittedName>
</protein>
<evidence type="ECO:0000256" key="4">
    <source>
        <dbReference type="ARBA" id="ARBA00022519"/>
    </source>
</evidence>
<keyword evidence="2" id="KW-0813">Transport</keyword>
<keyword evidence="4" id="KW-0997">Cell inner membrane</keyword>
<keyword evidence="6 9" id="KW-1133">Transmembrane helix</keyword>
<organism evidence="11 13">
    <name type="scientific">Brevibacillus composti</name>
    <dbReference type="NCBI Taxonomy" id="2796470"/>
    <lineage>
        <taxon>Bacteria</taxon>
        <taxon>Bacillati</taxon>
        <taxon>Bacillota</taxon>
        <taxon>Bacilli</taxon>
        <taxon>Bacillales</taxon>
        <taxon>Paenibacillaceae</taxon>
        <taxon>Brevibacillus</taxon>
    </lineage>
</organism>
<dbReference type="Proteomes" id="UP000677234">
    <property type="component" value="Chromosome"/>
</dbReference>
<keyword evidence="3" id="KW-1003">Cell membrane</keyword>
<evidence type="ECO:0000313" key="12">
    <source>
        <dbReference type="EMBL" id="QUO40698.1"/>
    </source>
</evidence>
<evidence type="ECO:0000256" key="7">
    <source>
        <dbReference type="ARBA" id="ARBA00023136"/>
    </source>
</evidence>
<comment type="similarity">
    <text evidence="8">Belongs to the TRAP transporter small permease family.</text>
</comment>
<name>A0A7T5EJ97_9BACL</name>
<evidence type="ECO:0000256" key="6">
    <source>
        <dbReference type="ARBA" id="ARBA00022989"/>
    </source>
</evidence>
<feature type="transmembrane region" description="Helical" evidence="9">
    <location>
        <begin position="14"/>
        <end position="37"/>
    </location>
</feature>
<keyword evidence="5 9" id="KW-0812">Transmembrane</keyword>
<reference evidence="12" key="2">
    <citation type="submission" date="2021-04" db="EMBL/GenBank/DDBJ databases">
        <title>Brevibacillus composti FJAT-54423, complete genome.</title>
        <authorList>
            <person name="Tang R."/>
        </authorList>
    </citation>
    <scope>NUCLEOTIDE SEQUENCE</scope>
    <source>
        <strain evidence="12">FJAT-54424</strain>
    </source>
</reference>
<feature type="domain" description="Tripartite ATP-independent periplasmic transporters DctQ component" evidence="10">
    <location>
        <begin position="25"/>
        <end position="153"/>
    </location>
</feature>
<keyword evidence="14" id="KW-1185">Reference proteome</keyword>
<gene>
    <name evidence="11" type="ORF">JD108_17235</name>
    <name evidence="12" type="ORF">KDJ56_17180</name>
</gene>
<dbReference type="InterPro" id="IPR055348">
    <property type="entry name" value="DctQ"/>
</dbReference>
<evidence type="ECO:0000256" key="1">
    <source>
        <dbReference type="ARBA" id="ARBA00004429"/>
    </source>
</evidence>
<feature type="transmembrane region" description="Helical" evidence="9">
    <location>
        <begin position="86"/>
        <end position="105"/>
    </location>
</feature>
<dbReference type="GO" id="GO:0015740">
    <property type="term" value="P:C4-dicarboxylate transport"/>
    <property type="evidence" value="ECO:0007669"/>
    <property type="project" value="TreeGrafter"/>
</dbReference>
<dbReference type="PANTHER" id="PTHR35011">
    <property type="entry name" value="2,3-DIKETO-L-GULONATE TRAP TRANSPORTER SMALL PERMEASE PROTEIN YIAM"/>
    <property type="match status" value="1"/>
</dbReference>
<accession>A0A7T5EJ97</accession>
<dbReference type="InterPro" id="IPR007387">
    <property type="entry name" value="TRAP_DctQ"/>
</dbReference>
<dbReference type="RefSeq" id="WP_198827223.1">
    <property type="nucleotide sequence ID" value="NZ_CP066308.1"/>
</dbReference>
<dbReference type="AlphaFoldDB" id="A0A7T5EJ97"/>
<reference evidence="11 13" key="1">
    <citation type="submission" date="2020-12" db="EMBL/GenBank/DDBJ databases">
        <title>strain FJAT-54423T represents a novel species of the genus Brevibacillus.</title>
        <authorList>
            <person name="Tang R."/>
        </authorList>
    </citation>
    <scope>NUCLEOTIDE SEQUENCE [LARGE SCALE GENOMIC DNA]</scope>
    <source>
        <strain evidence="11 13">FJAT-54423</strain>
    </source>
</reference>
<dbReference type="Pfam" id="PF04290">
    <property type="entry name" value="DctQ"/>
    <property type="match status" value="1"/>
</dbReference>